<dbReference type="KEGG" id="smiz:4412673_00069"/>
<gene>
    <name evidence="2" type="ORF">SAMEA4412673_00069</name>
</gene>
<dbReference type="EMBL" id="LT906468">
    <property type="protein sequence ID" value="SNV35579.1"/>
    <property type="molecule type" value="Genomic_DNA"/>
</dbReference>
<evidence type="ECO:0008006" key="4">
    <source>
        <dbReference type="Google" id="ProtNLM"/>
    </source>
</evidence>
<feature type="signal peptide" evidence="1">
    <location>
        <begin position="1"/>
        <end position="21"/>
    </location>
</feature>
<organism evidence="2 3">
    <name type="scientific">Sphingobacterium mizutaii</name>
    <dbReference type="NCBI Taxonomy" id="1010"/>
    <lineage>
        <taxon>Bacteria</taxon>
        <taxon>Pseudomonadati</taxon>
        <taxon>Bacteroidota</taxon>
        <taxon>Sphingobacteriia</taxon>
        <taxon>Sphingobacteriales</taxon>
        <taxon>Sphingobacteriaceae</taxon>
        <taxon>Sphingobacterium</taxon>
    </lineage>
</organism>
<evidence type="ECO:0000313" key="2">
    <source>
        <dbReference type="EMBL" id="SNV35579.1"/>
    </source>
</evidence>
<dbReference type="RefSeq" id="WP_093100066.1">
    <property type="nucleotide sequence ID" value="NZ_DAMDLF010000003.1"/>
</dbReference>
<sequence>MKKTIFSLLLFAVCGFKSAQAQFSRPLSVGIGAGPTINLTDLANVETNLAGHIDVDGLITPFISAGIHAEKGALSGNGYASTFKNDYYAFNANAKVRIGQFMNLPDNYSYYNLQSDPFHKILANIYLGAGAGVIKNNIKNSIAPNYESAVVAQGGEISQDLDGFQFVVPVNLGVDFPIGRGLYGPQWAINLNYQHTITTKDNLDGVINSKQDHYSYISLGVKYALFQRK</sequence>
<keyword evidence="1" id="KW-0732">Signal</keyword>
<reference evidence="2 3" key="1">
    <citation type="submission" date="2017-06" db="EMBL/GenBank/DDBJ databases">
        <authorList>
            <consortium name="Pathogen Informatics"/>
        </authorList>
    </citation>
    <scope>NUCLEOTIDE SEQUENCE [LARGE SCALE GENOMIC DNA]</scope>
    <source>
        <strain evidence="2 3">NCTC12149</strain>
    </source>
</reference>
<accession>A0AAJ4X7U6</accession>
<dbReference type="AlphaFoldDB" id="A0AAJ4X7U6"/>
<evidence type="ECO:0000256" key="1">
    <source>
        <dbReference type="SAM" id="SignalP"/>
    </source>
</evidence>
<protein>
    <recommendedName>
        <fullName evidence="4">Outer membrane protein beta-barrel domain-containing protein</fullName>
    </recommendedName>
</protein>
<dbReference type="Proteomes" id="UP000215355">
    <property type="component" value="Chromosome 1"/>
</dbReference>
<feature type="chain" id="PRO_5042473839" description="Outer membrane protein beta-barrel domain-containing protein" evidence="1">
    <location>
        <begin position="22"/>
        <end position="229"/>
    </location>
</feature>
<proteinExistence type="predicted"/>
<name>A0AAJ4X7U6_9SPHI</name>
<evidence type="ECO:0000313" key="3">
    <source>
        <dbReference type="Proteomes" id="UP000215355"/>
    </source>
</evidence>